<dbReference type="EMBL" id="QDKG01000001">
    <property type="protein sequence ID" value="PVH26545.1"/>
    <property type="molecule type" value="Genomic_DNA"/>
</dbReference>
<dbReference type="InterPro" id="IPR041127">
    <property type="entry name" value="PET_hydrolase/cutinase-like"/>
</dbReference>
<dbReference type="RefSeq" id="WP_116774406.1">
    <property type="nucleotide sequence ID" value="NZ_QDKG01000001.1"/>
</dbReference>
<gene>
    <name evidence="2" type="ORF">DC487_02720</name>
</gene>
<dbReference type="Proteomes" id="UP000245627">
    <property type="component" value="Unassembled WGS sequence"/>
</dbReference>
<dbReference type="Gene3D" id="3.40.50.1820">
    <property type="entry name" value="alpha/beta hydrolase"/>
    <property type="match status" value="1"/>
</dbReference>
<dbReference type="SUPFAM" id="SSF53474">
    <property type="entry name" value="alpha/beta-Hydrolases"/>
    <property type="match status" value="1"/>
</dbReference>
<reference evidence="2 3" key="1">
    <citation type="submission" date="2018-04" db="EMBL/GenBank/DDBJ databases">
        <title>Sphingobacterium cortibacter sp. nov.</title>
        <authorList>
            <person name="Li Y."/>
        </authorList>
    </citation>
    <scope>NUCLEOTIDE SEQUENCE [LARGE SCALE GENOMIC DNA]</scope>
    <source>
        <strain evidence="2 3">2c-3</strain>
    </source>
</reference>
<dbReference type="OrthoDB" id="9803578at2"/>
<dbReference type="PANTHER" id="PTHR33428">
    <property type="entry name" value="CHLOROPHYLLASE-2, CHLOROPLASTIC"/>
    <property type="match status" value="1"/>
</dbReference>
<evidence type="ECO:0000259" key="1">
    <source>
        <dbReference type="Pfam" id="PF12740"/>
    </source>
</evidence>
<organism evidence="2 3">
    <name type="scientific">Sphingobacterium corticibacter</name>
    <dbReference type="NCBI Taxonomy" id="2171749"/>
    <lineage>
        <taxon>Bacteria</taxon>
        <taxon>Pseudomonadati</taxon>
        <taxon>Bacteroidota</taxon>
        <taxon>Sphingobacteriia</taxon>
        <taxon>Sphingobacteriales</taxon>
        <taxon>Sphingobacteriaceae</taxon>
        <taxon>Sphingobacterium</taxon>
    </lineage>
</organism>
<dbReference type="PROSITE" id="PS51257">
    <property type="entry name" value="PROKAR_LIPOPROTEIN"/>
    <property type="match status" value="1"/>
</dbReference>
<evidence type="ECO:0000313" key="3">
    <source>
        <dbReference type="Proteomes" id="UP000245627"/>
    </source>
</evidence>
<sequence length="358" mass="38989">MKALIALSLALFIISCSKDQELLTKTTETATAASLSSLFGGNPAIGIANNEYAKTGPYAVKTNAVRGDCKLISGLLYRFASKTGIIAPDIKCNPQFPAGSDFPIATEVWYPSNIRELNRLPVVNLVGGILSNLGNYDTYAQLWASHGFIVVNSNDFINLTPLMHTIGAIQVSIEDKKPGSDLQDRVDLSKMIIVGHSAGAGAAITVSSYPPAIFQQIDKRIQIIAALPIQPSILTSSSIVVRTPTLYLAAENDEVNGRFATLNYYNLHPLIQPAWFATARKASHFSPVRSIEKNEYAGITTAWLLYHGKNDPAAKAYFVGSDYRLQQDEQFILQPANKLDLVPKTYSVKRNLAANSIR</sequence>
<name>A0A2T8HM88_9SPHI</name>
<evidence type="ECO:0000313" key="2">
    <source>
        <dbReference type="EMBL" id="PVH26545.1"/>
    </source>
</evidence>
<proteinExistence type="predicted"/>
<comment type="caution">
    <text evidence="2">The sequence shown here is derived from an EMBL/GenBank/DDBJ whole genome shotgun (WGS) entry which is preliminary data.</text>
</comment>
<dbReference type="InterPro" id="IPR029058">
    <property type="entry name" value="AB_hydrolase_fold"/>
</dbReference>
<protein>
    <submittedName>
        <fullName evidence="2">Adenylate cyclase</fullName>
    </submittedName>
</protein>
<accession>A0A2T8HM88</accession>
<feature type="domain" description="PET hydrolase/cutinase-like" evidence="1">
    <location>
        <begin position="106"/>
        <end position="311"/>
    </location>
</feature>
<dbReference type="Pfam" id="PF12740">
    <property type="entry name" value="PETase"/>
    <property type="match status" value="1"/>
</dbReference>
<dbReference type="PANTHER" id="PTHR33428:SF14">
    <property type="entry name" value="CARBOXYLESTERASE TYPE B DOMAIN-CONTAINING PROTEIN"/>
    <property type="match status" value="1"/>
</dbReference>
<dbReference type="AlphaFoldDB" id="A0A2T8HM88"/>
<keyword evidence="3" id="KW-1185">Reference proteome</keyword>